<dbReference type="Pfam" id="PF13456">
    <property type="entry name" value="RVT_3"/>
    <property type="match status" value="1"/>
</dbReference>
<evidence type="ECO:0000259" key="3">
    <source>
        <dbReference type="PROSITE" id="PS50158"/>
    </source>
</evidence>
<feature type="compositionally biased region" description="Polar residues" evidence="2">
    <location>
        <begin position="389"/>
        <end position="399"/>
    </location>
</feature>
<dbReference type="InterPro" id="IPR036397">
    <property type="entry name" value="RNaseH_sf"/>
</dbReference>
<feature type="compositionally biased region" description="Basic and acidic residues" evidence="2">
    <location>
        <begin position="139"/>
        <end position="169"/>
    </location>
</feature>
<dbReference type="InterPro" id="IPR012337">
    <property type="entry name" value="RNaseH-like_sf"/>
</dbReference>
<dbReference type="CDD" id="cd06222">
    <property type="entry name" value="RNase_H_like"/>
    <property type="match status" value="1"/>
</dbReference>
<keyword evidence="5" id="KW-1185">Reference proteome</keyword>
<dbReference type="Gene3D" id="3.30.420.10">
    <property type="entry name" value="Ribonuclease H-like superfamily/Ribonuclease H"/>
    <property type="match status" value="1"/>
</dbReference>
<dbReference type="OrthoDB" id="1436613at2759"/>
<sequence length="1107" mass="127727">MFDSNNDCIKALEGGPWVILDHYLTIRTWSRLFDPKTEKITKIATWVRLPELPIELYDEYFLSALGNQIEKMVKIDHNTELHARGKYARICVEIDLGKPLLCQYVVHGSLRNIEYEGIHNVCFECGTYGHDIENCPITKAREDPKDKQKEREEAEKEIENEGKDPRSHEGVNNYGNWIYAQKTRRNRRNKPKGNTNESIQREYMPSQNQIMVDTKSRFAVLEDIEEESNGGSTEPDSMEDKQNEDKESQGKMVLFKQGTQTRTEARTEQHNPGIIFKAQGGETNQKRIQPQTRKILGVKPQGTKVFKNDRYVTQGTLVKVSGVAPNVVRYGDEDELRQWLEAEIHKVAEPDGDPPDNLEGKPKQNEKRDMPSKEMGEVKKPPDKGGDQMQCTTDTTEDGSMNFQEESADGDFNEIKSVNEQKGGARPNPSKCAKFTEWIDDCNLIEVETEGPRFSWIGGKREGLERCLKKLDHVFCTPSWRTLFEEATAKLLVRLHSDHHPIFIKTEDYDIPINKPFKFKACWLRHQDFGTLIKESWKEEEQANTMLTKLTPVLLQWNKNIFGNIFKRKKRLISIIEGIQRVANHCENRFLYKLENDLKNELDEVLKQEEILWFQKSRGQWIHDGDKNTRLYHTKTIIRRRRNKVKALKDDEGDWVEDPDKIKEMAISFFTKLFHDENVDRGEIAQITNWPNMDEGDLLDAKVSQFVHNNEWRFDILEDLLPNEIIARIGGCMPPSPDDGSDKLRWKGSKDGHCTTNQAYCFLKKESSDGFRTLWKNIWGTDLQQRLKMLLWKIAHENLPTRKKLSAQGLGSELCLLCNKYSESILHIFRDCKISHDIWDRCLHDDDKALFFSCSTKEWVRWNIQGRRRDFAAIPWLIVFATACSCVWQWRNQVIFNDDFHIPENPTEFIMAHADKYWLASNSYCINPNRFSVPFNLKWEPPPLGWLKINTDGSASESLGLAGCGGIIRDNKGLWMGGFHSFIGSCSSLDAELWGILRGMMLVKKKELKYVILECDSKDAFELMHKAKYSGFTCNRLIGRIVKLSSELTNLKISHVFRGSNICADWLAKFSLSRRLGVAELTTPPRGLISLIACDRISSLDGSAWPV</sequence>
<feature type="compositionally biased region" description="Basic and acidic residues" evidence="2">
    <location>
        <begin position="238"/>
        <end position="249"/>
    </location>
</feature>
<feature type="region of interest" description="Disordered" evidence="2">
    <location>
        <begin position="346"/>
        <end position="399"/>
    </location>
</feature>
<dbReference type="AlphaFoldDB" id="A0A834WRC8"/>
<keyword evidence="1" id="KW-0862">Zinc</keyword>
<keyword evidence="1" id="KW-0479">Metal-binding</keyword>
<dbReference type="Proteomes" id="UP000634136">
    <property type="component" value="Unassembled WGS sequence"/>
</dbReference>
<dbReference type="PROSITE" id="PS50158">
    <property type="entry name" value="ZF_CCHC"/>
    <property type="match status" value="1"/>
</dbReference>
<protein>
    <submittedName>
        <fullName evidence="4">Ribonuclease H</fullName>
    </submittedName>
</protein>
<dbReference type="InterPro" id="IPR036691">
    <property type="entry name" value="Endo/exonu/phosph_ase_sf"/>
</dbReference>
<dbReference type="GO" id="GO:0004523">
    <property type="term" value="F:RNA-DNA hybrid ribonuclease activity"/>
    <property type="evidence" value="ECO:0007669"/>
    <property type="project" value="InterPro"/>
</dbReference>
<dbReference type="InterPro" id="IPR044730">
    <property type="entry name" value="RNase_H-like_dom_plant"/>
</dbReference>
<evidence type="ECO:0000256" key="2">
    <source>
        <dbReference type="SAM" id="MobiDB-lite"/>
    </source>
</evidence>
<dbReference type="InterPro" id="IPR026960">
    <property type="entry name" value="RVT-Znf"/>
</dbReference>
<accession>A0A834WRC8</accession>
<proteinExistence type="predicted"/>
<dbReference type="PANTHER" id="PTHR31286:SF99">
    <property type="entry name" value="DUF4283 DOMAIN-CONTAINING PROTEIN"/>
    <property type="match status" value="1"/>
</dbReference>
<dbReference type="GO" id="GO:0008270">
    <property type="term" value="F:zinc ion binding"/>
    <property type="evidence" value="ECO:0007669"/>
    <property type="project" value="UniProtKB-KW"/>
</dbReference>
<dbReference type="EMBL" id="JAAIUW010000005">
    <property type="protein sequence ID" value="KAF7831333.1"/>
    <property type="molecule type" value="Genomic_DNA"/>
</dbReference>
<dbReference type="InterPro" id="IPR001878">
    <property type="entry name" value="Znf_CCHC"/>
</dbReference>
<dbReference type="PANTHER" id="PTHR31286">
    <property type="entry name" value="GLYCINE-RICH CELL WALL STRUCTURAL PROTEIN 1.8-LIKE"/>
    <property type="match status" value="1"/>
</dbReference>
<dbReference type="InterPro" id="IPR002156">
    <property type="entry name" value="RNaseH_domain"/>
</dbReference>
<comment type="caution">
    <text evidence="4">The sequence shown here is derived from an EMBL/GenBank/DDBJ whole genome shotgun (WGS) entry which is preliminary data.</text>
</comment>
<gene>
    <name evidence="4" type="ORF">G2W53_013666</name>
</gene>
<feature type="compositionally biased region" description="Basic residues" evidence="2">
    <location>
        <begin position="182"/>
        <end position="191"/>
    </location>
</feature>
<evidence type="ECO:0000256" key="1">
    <source>
        <dbReference type="PROSITE-ProRule" id="PRU00047"/>
    </source>
</evidence>
<dbReference type="GO" id="GO:0003676">
    <property type="term" value="F:nucleic acid binding"/>
    <property type="evidence" value="ECO:0007669"/>
    <property type="project" value="InterPro"/>
</dbReference>
<evidence type="ECO:0000313" key="4">
    <source>
        <dbReference type="EMBL" id="KAF7831333.1"/>
    </source>
</evidence>
<dbReference type="SUPFAM" id="SSF56219">
    <property type="entry name" value="DNase I-like"/>
    <property type="match status" value="1"/>
</dbReference>
<feature type="region of interest" description="Disordered" evidence="2">
    <location>
        <begin position="139"/>
        <end position="205"/>
    </location>
</feature>
<evidence type="ECO:0000313" key="5">
    <source>
        <dbReference type="Proteomes" id="UP000634136"/>
    </source>
</evidence>
<reference evidence="4" key="1">
    <citation type="submission" date="2020-09" db="EMBL/GenBank/DDBJ databases">
        <title>Genome-Enabled Discovery of Anthraquinone Biosynthesis in Senna tora.</title>
        <authorList>
            <person name="Kang S.-H."/>
            <person name="Pandey R.P."/>
            <person name="Lee C.-M."/>
            <person name="Sim J.-S."/>
            <person name="Jeong J.-T."/>
            <person name="Choi B.-S."/>
            <person name="Jung M."/>
            <person name="Ginzburg D."/>
            <person name="Zhao K."/>
            <person name="Won S.Y."/>
            <person name="Oh T.-J."/>
            <person name="Yu Y."/>
            <person name="Kim N.-H."/>
            <person name="Lee O.R."/>
            <person name="Lee T.-H."/>
            <person name="Bashyal P."/>
            <person name="Kim T.-S."/>
            <person name="Lee W.-H."/>
            <person name="Kawkins C."/>
            <person name="Kim C.-K."/>
            <person name="Kim J.S."/>
            <person name="Ahn B.O."/>
            <person name="Rhee S.Y."/>
            <person name="Sohng J.K."/>
        </authorList>
    </citation>
    <scope>NUCLEOTIDE SEQUENCE</scope>
    <source>
        <tissue evidence="4">Leaf</tissue>
    </source>
</reference>
<dbReference type="Pfam" id="PF13966">
    <property type="entry name" value="zf-RVT"/>
    <property type="match status" value="1"/>
</dbReference>
<feature type="region of interest" description="Disordered" evidence="2">
    <location>
        <begin position="225"/>
        <end position="271"/>
    </location>
</feature>
<dbReference type="InterPro" id="IPR040256">
    <property type="entry name" value="At4g02000-like"/>
</dbReference>
<dbReference type="SUPFAM" id="SSF53098">
    <property type="entry name" value="Ribonuclease H-like"/>
    <property type="match status" value="1"/>
</dbReference>
<keyword evidence="1" id="KW-0863">Zinc-finger</keyword>
<feature type="domain" description="CCHC-type" evidence="3">
    <location>
        <begin position="122"/>
        <end position="136"/>
    </location>
</feature>
<organism evidence="4 5">
    <name type="scientific">Senna tora</name>
    <dbReference type="NCBI Taxonomy" id="362788"/>
    <lineage>
        <taxon>Eukaryota</taxon>
        <taxon>Viridiplantae</taxon>
        <taxon>Streptophyta</taxon>
        <taxon>Embryophyta</taxon>
        <taxon>Tracheophyta</taxon>
        <taxon>Spermatophyta</taxon>
        <taxon>Magnoliopsida</taxon>
        <taxon>eudicotyledons</taxon>
        <taxon>Gunneridae</taxon>
        <taxon>Pentapetalae</taxon>
        <taxon>rosids</taxon>
        <taxon>fabids</taxon>
        <taxon>Fabales</taxon>
        <taxon>Fabaceae</taxon>
        <taxon>Caesalpinioideae</taxon>
        <taxon>Cassia clade</taxon>
        <taxon>Senna</taxon>
    </lineage>
</organism>
<feature type="compositionally biased region" description="Basic and acidic residues" evidence="2">
    <location>
        <begin position="358"/>
        <end position="386"/>
    </location>
</feature>
<name>A0A834WRC8_9FABA</name>